<dbReference type="STRING" id="1817892.AUK40_06465"/>
<evidence type="ECO:0000313" key="2">
    <source>
        <dbReference type="Proteomes" id="UP000183245"/>
    </source>
</evidence>
<organism evidence="1 2">
    <name type="scientific">Candidatus Wirthbacteria bacterium CG2_30_54_11</name>
    <dbReference type="NCBI Taxonomy" id="1817892"/>
    <lineage>
        <taxon>Bacteria</taxon>
        <taxon>Candidatus Wirthbacteria</taxon>
    </lineage>
</organism>
<dbReference type="AlphaFoldDB" id="A0A1J5IUP2"/>
<name>A0A1J5IUP2_9BACT</name>
<comment type="caution">
    <text evidence="1">The sequence shown here is derived from an EMBL/GenBank/DDBJ whole genome shotgun (WGS) entry which is preliminary data.</text>
</comment>
<evidence type="ECO:0008006" key="3">
    <source>
        <dbReference type="Google" id="ProtNLM"/>
    </source>
</evidence>
<dbReference type="SUPFAM" id="SSF53474">
    <property type="entry name" value="alpha/beta-Hydrolases"/>
    <property type="match status" value="1"/>
</dbReference>
<proteinExistence type="predicted"/>
<dbReference type="Pfam" id="PF06821">
    <property type="entry name" value="Ser_hydrolase"/>
    <property type="match status" value="1"/>
</dbReference>
<dbReference type="PANTHER" id="PTHR15394">
    <property type="entry name" value="SERINE HYDROLASE RBBP9"/>
    <property type="match status" value="1"/>
</dbReference>
<dbReference type="InterPro" id="IPR010662">
    <property type="entry name" value="RBBP9/YdeN"/>
</dbReference>
<evidence type="ECO:0000313" key="1">
    <source>
        <dbReference type="EMBL" id="OIP94960.1"/>
    </source>
</evidence>
<sequence length="226" mass="25597">MKIFIIHGSFGNPGENWFPWLKIQLVNCGHEVITPTFPIEDYESFSKQLKANPTLKPIHQNLPNWLEVFKPYRAAVDENTIFVAHSSGPAFVLHLLQQLEVKVKASIFVSGFLGRIGIQEFDSVNASLIDGPFDWPRIKRSCREFYVVSSDNDPYVPFALTEELRGKLSSYLPQEGKILANFLNVQFQLIPGGKHLNTSAGYSTFLYIFTLINRIMFTGGKNPVML</sequence>
<protein>
    <recommendedName>
        <fullName evidence="3">Alpha/beta hydrolase</fullName>
    </recommendedName>
</protein>
<dbReference type="PANTHER" id="PTHR15394:SF3">
    <property type="entry name" value="SERINE HYDROLASE RBBP9"/>
    <property type="match status" value="1"/>
</dbReference>
<gene>
    <name evidence="1" type="ORF">AUK40_06465</name>
</gene>
<reference evidence="1 2" key="1">
    <citation type="journal article" date="2016" name="Environ. Microbiol.">
        <title>Genomic resolution of a cold subsurface aquifer community provides metabolic insights for novel microbes adapted to high CO concentrations.</title>
        <authorList>
            <person name="Probst A.J."/>
            <person name="Castelle C.J."/>
            <person name="Singh A."/>
            <person name="Brown C.T."/>
            <person name="Anantharaman K."/>
            <person name="Sharon I."/>
            <person name="Hug L.A."/>
            <person name="Burstein D."/>
            <person name="Emerson J.B."/>
            <person name="Thomas B.C."/>
            <person name="Banfield J.F."/>
        </authorList>
    </citation>
    <scope>NUCLEOTIDE SEQUENCE [LARGE SCALE GENOMIC DNA]</scope>
    <source>
        <strain evidence="1">CG2_30_54_11</strain>
    </source>
</reference>
<dbReference type="InterPro" id="IPR029058">
    <property type="entry name" value="AB_hydrolase_fold"/>
</dbReference>
<dbReference type="GO" id="GO:0016787">
    <property type="term" value="F:hydrolase activity"/>
    <property type="evidence" value="ECO:0007669"/>
    <property type="project" value="InterPro"/>
</dbReference>
<dbReference type="Gene3D" id="3.40.50.1820">
    <property type="entry name" value="alpha/beta hydrolase"/>
    <property type="match status" value="1"/>
</dbReference>
<dbReference type="Proteomes" id="UP000183245">
    <property type="component" value="Unassembled WGS sequence"/>
</dbReference>
<dbReference type="EMBL" id="MNZT01000120">
    <property type="protein sequence ID" value="OIP94960.1"/>
    <property type="molecule type" value="Genomic_DNA"/>
</dbReference>
<accession>A0A1J5IUP2</accession>